<dbReference type="OrthoDB" id="4498011at2759"/>
<accession>A0A5N6YX17</accession>
<keyword evidence="3" id="KW-1185">Reference proteome</keyword>
<dbReference type="EMBL" id="ML739635">
    <property type="protein sequence ID" value="KAE8348220.1"/>
    <property type="molecule type" value="Genomic_DNA"/>
</dbReference>
<sequence>MEVRTRKIIRTRVFGTGTYGRPLGRDPTVLYIRYAQPKSLRKVDPPRYKIIEPKKPKRPRLPSDTSIRTSSPARSRPLRFRFPFLSRISASEQESELESEVNWDSSLDTDASTDSDGDSVCRPRGRDRSHRLFVISKADELRRRTLRSPSPKIRFTRKVPFGSNNTEYEFNTSPFAGSRQPSRGSRQQRERTPTPERESSMRGGRVVEIPKDHRTSPCEGRGHSPGRRRVRFASEVQYVRNTNKAKEARVRELERHHVRPTLRRGIPVSNLDSDHDAAKSGATCHLHLSERKFSERGRPRIIQDGNRHMSDAAERIRKEAWRRHSRENLLRDLKSYRTWRRCTHRSGERI</sequence>
<feature type="region of interest" description="Disordered" evidence="1">
    <location>
        <begin position="43"/>
        <end position="73"/>
    </location>
</feature>
<name>A0A5N6YX17_9EURO</name>
<feature type="compositionally biased region" description="Polar residues" evidence="1">
    <location>
        <begin position="162"/>
        <end position="175"/>
    </location>
</feature>
<evidence type="ECO:0000313" key="2">
    <source>
        <dbReference type="EMBL" id="KAE8348220.1"/>
    </source>
</evidence>
<proteinExistence type="predicted"/>
<evidence type="ECO:0000313" key="3">
    <source>
        <dbReference type="Proteomes" id="UP000327118"/>
    </source>
</evidence>
<feature type="compositionally biased region" description="Basic and acidic residues" evidence="1">
    <location>
        <begin position="43"/>
        <end position="54"/>
    </location>
</feature>
<organism evidence="2 3">
    <name type="scientific">Aspergillus coremiiformis</name>
    <dbReference type="NCBI Taxonomy" id="138285"/>
    <lineage>
        <taxon>Eukaryota</taxon>
        <taxon>Fungi</taxon>
        <taxon>Dikarya</taxon>
        <taxon>Ascomycota</taxon>
        <taxon>Pezizomycotina</taxon>
        <taxon>Eurotiomycetes</taxon>
        <taxon>Eurotiomycetidae</taxon>
        <taxon>Eurotiales</taxon>
        <taxon>Aspergillaceae</taxon>
        <taxon>Aspergillus</taxon>
        <taxon>Aspergillus subgen. Circumdati</taxon>
    </lineage>
</organism>
<gene>
    <name evidence="2" type="ORF">BDV28DRAFT_144061</name>
</gene>
<feature type="region of interest" description="Disordered" evidence="1">
    <location>
        <begin position="96"/>
        <end position="125"/>
    </location>
</feature>
<feature type="region of interest" description="Disordered" evidence="1">
    <location>
        <begin position="149"/>
        <end position="206"/>
    </location>
</feature>
<protein>
    <submittedName>
        <fullName evidence="2">Uncharacterized protein</fullName>
    </submittedName>
</protein>
<dbReference type="AlphaFoldDB" id="A0A5N6YX17"/>
<reference evidence="3" key="1">
    <citation type="submission" date="2019-04" db="EMBL/GenBank/DDBJ databases">
        <title>Friends and foes A comparative genomics studyof 23 Aspergillus species from section Flavi.</title>
        <authorList>
            <consortium name="DOE Joint Genome Institute"/>
            <person name="Kjaerbolling I."/>
            <person name="Vesth T."/>
            <person name="Frisvad J.C."/>
            <person name="Nybo J.L."/>
            <person name="Theobald S."/>
            <person name="Kildgaard S."/>
            <person name="Isbrandt T."/>
            <person name="Kuo A."/>
            <person name="Sato A."/>
            <person name="Lyhne E.K."/>
            <person name="Kogle M.E."/>
            <person name="Wiebenga A."/>
            <person name="Kun R.S."/>
            <person name="Lubbers R.J."/>
            <person name="Makela M.R."/>
            <person name="Barry K."/>
            <person name="Chovatia M."/>
            <person name="Clum A."/>
            <person name="Daum C."/>
            <person name="Haridas S."/>
            <person name="He G."/>
            <person name="LaButti K."/>
            <person name="Lipzen A."/>
            <person name="Mondo S."/>
            <person name="Riley R."/>
            <person name="Salamov A."/>
            <person name="Simmons B.A."/>
            <person name="Magnuson J.K."/>
            <person name="Henrissat B."/>
            <person name="Mortensen U.H."/>
            <person name="Larsen T.O."/>
            <person name="Devries R.P."/>
            <person name="Grigoriev I.V."/>
            <person name="Machida M."/>
            <person name="Baker S.E."/>
            <person name="Andersen M.R."/>
        </authorList>
    </citation>
    <scope>NUCLEOTIDE SEQUENCE [LARGE SCALE GENOMIC DNA]</scope>
    <source>
        <strain evidence="3">CBS 553.77</strain>
    </source>
</reference>
<feature type="compositionally biased region" description="Basic and acidic residues" evidence="1">
    <location>
        <begin position="187"/>
        <end position="200"/>
    </location>
</feature>
<evidence type="ECO:0000256" key="1">
    <source>
        <dbReference type="SAM" id="MobiDB-lite"/>
    </source>
</evidence>
<dbReference type="Proteomes" id="UP000327118">
    <property type="component" value="Unassembled WGS sequence"/>
</dbReference>